<dbReference type="EMBL" id="JBBEST010000010">
    <property type="protein sequence ID" value="MFM1348271.1"/>
    <property type="molecule type" value="Genomic_DNA"/>
</dbReference>
<accession>A0ABW9F1S2</accession>
<dbReference type="PANTHER" id="PTHR38831:SF1">
    <property type="entry name" value="TYPE II SECRETION SYSTEM PROTEIN K-RELATED"/>
    <property type="match status" value="1"/>
</dbReference>
<name>A0ABW9F1S2_9GAMM</name>
<dbReference type="InterPro" id="IPR005628">
    <property type="entry name" value="GspK"/>
</dbReference>
<sequence length="260" mass="30038">MEAFNQLIAKGMHFNNISLELLILSDVIKVNDAEVNYRLIDSTNCFNLNAVNGNGTIYPWIVFWYILRLNNTTSKEFNERMMYFGFYSKLGSENDYIDSIKDYLVPGEEDILAIGYLSDYIIKLSGDDLFKITPLICHRNDGVLLININMLEPKHGKFLQAIFINIISEDNIAKIISSKPDEGWASVESFFEFITENTTIDNDKVDGFKNNLTLKFSHDKYYFSSIFKLSQDKGNYQLMSTFYVNDKGATVVRRRFNFSE</sequence>
<proteinExistence type="predicted"/>
<dbReference type="SUPFAM" id="SSF158544">
    <property type="entry name" value="GspK insert domain-like"/>
    <property type="match status" value="1"/>
</dbReference>
<reference evidence="1 2" key="1">
    <citation type="journal article" date="2024" name="Infect. Genet. Evol.">
        <title>Characteristics and comparative genome analysis of Yersinia enterocolitica and related species associated with human infections in Switzerland 2019-2023.</title>
        <authorList>
            <person name="Stevens M.J.A."/>
            <person name="Horlbog J.A."/>
            <person name="Diethelm A."/>
            <person name="Stephan R."/>
            <person name="Nuesch-Inderbinen M."/>
        </authorList>
    </citation>
    <scope>NUCLEOTIDE SEQUENCE [LARGE SCALE GENOMIC DNA]</scope>
    <source>
        <strain evidence="1 2">N20-0302</strain>
    </source>
</reference>
<evidence type="ECO:0000313" key="2">
    <source>
        <dbReference type="Proteomes" id="UP001629523"/>
    </source>
</evidence>
<dbReference type="RefSeq" id="WP_408573679.1">
    <property type="nucleotide sequence ID" value="NZ_JBBEST010000010.1"/>
</dbReference>
<keyword evidence="2" id="KW-1185">Reference proteome</keyword>
<evidence type="ECO:0000313" key="1">
    <source>
        <dbReference type="EMBL" id="MFM1348271.1"/>
    </source>
</evidence>
<dbReference type="Proteomes" id="UP001629523">
    <property type="component" value="Unassembled WGS sequence"/>
</dbReference>
<organism evidence="1 2">
    <name type="scientific">Yersinia proxima</name>
    <dbReference type="NCBI Taxonomy" id="2890316"/>
    <lineage>
        <taxon>Bacteria</taxon>
        <taxon>Pseudomonadati</taxon>
        <taxon>Pseudomonadota</taxon>
        <taxon>Gammaproteobacteria</taxon>
        <taxon>Enterobacterales</taxon>
        <taxon>Yersiniaceae</taxon>
        <taxon>Yersinia</taxon>
    </lineage>
</organism>
<gene>
    <name evidence="1" type="ORF">WFP14_17120</name>
</gene>
<dbReference type="InterPro" id="IPR038072">
    <property type="entry name" value="GspK_central_sf"/>
</dbReference>
<protein>
    <submittedName>
        <fullName evidence="1">Type II secretion system protein GspK</fullName>
    </submittedName>
</protein>
<dbReference type="PANTHER" id="PTHR38831">
    <property type="entry name" value="TYPE II SECRETION SYSTEM PROTEIN K"/>
    <property type="match status" value="1"/>
</dbReference>
<comment type="caution">
    <text evidence="1">The sequence shown here is derived from an EMBL/GenBank/DDBJ whole genome shotgun (WGS) entry which is preliminary data.</text>
</comment>
<dbReference type="Gene3D" id="1.10.40.60">
    <property type="entry name" value="EpsJ-like"/>
    <property type="match status" value="1"/>
</dbReference>